<dbReference type="EMBL" id="CP000891">
    <property type="protein sequence ID" value="ABX50196.1"/>
    <property type="molecule type" value="Genomic_DNA"/>
</dbReference>
<protein>
    <submittedName>
        <fullName evidence="2">Glycosyl transferase family 2</fullName>
    </submittedName>
</protein>
<name>A9KVU7_SHEB9</name>
<dbReference type="RefSeq" id="WP_006085583.1">
    <property type="nucleotide sequence ID" value="NC_009997.1"/>
</dbReference>
<proteinExistence type="predicted"/>
<dbReference type="Pfam" id="PF00535">
    <property type="entry name" value="Glycos_transf_2"/>
    <property type="match status" value="1"/>
</dbReference>
<dbReference type="Proteomes" id="UP000000770">
    <property type="component" value="Chromosome"/>
</dbReference>
<dbReference type="HOGENOM" id="CLU_025996_0_3_6"/>
<dbReference type="GO" id="GO:0016758">
    <property type="term" value="F:hexosyltransferase activity"/>
    <property type="evidence" value="ECO:0007669"/>
    <property type="project" value="UniProtKB-ARBA"/>
</dbReference>
<dbReference type="AlphaFoldDB" id="A9KVU7"/>
<feature type="domain" description="Glycosyltransferase 2-like" evidence="1">
    <location>
        <begin position="8"/>
        <end position="117"/>
    </location>
</feature>
<accession>A9KVU7</accession>
<dbReference type="PANTHER" id="PTHR22916">
    <property type="entry name" value="GLYCOSYLTRANSFERASE"/>
    <property type="match status" value="1"/>
</dbReference>
<dbReference type="InterPro" id="IPR029044">
    <property type="entry name" value="Nucleotide-diphossugar_trans"/>
</dbReference>
<dbReference type="CAZy" id="GT2">
    <property type="family name" value="Glycosyltransferase Family 2"/>
</dbReference>
<keyword evidence="2" id="KW-0808">Transferase</keyword>
<gene>
    <name evidence="2" type="ordered locus">Sbal195_3031</name>
</gene>
<reference evidence="2 3" key="1">
    <citation type="submission" date="2007-11" db="EMBL/GenBank/DDBJ databases">
        <title>Complete sequence of chromosome of Shewanella baltica OS195.</title>
        <authorList>
            <consortium name="US DOE Joint Genome Institute"/>
            <person name="Copeland A."/>
            <person name="Lucas S."/>
            <person name="Lapidus A."/>
            <person name="Barry K."/>
            <person name="Glavina del Rio T."/>
            <person name="Dalin E."/>
            <person name="Tice H."/>
            <person name="Pitluck S."/>
            <person name="Chain P."/>
            <person name="Malfatti S."/>
            <person name="Shin M."/>
            <person name="Vergez L."/>
            <person name="Schmutz J."/>
            <person name="Larimer F."/>
            <person name="Land M."/>
            <person name="Hauser L."/>
            <person name="Kyrpides N."/>
            <person name="Kim E."/>
            <person name="Brettar I."/>
            <person name="Rodrigues J."/>
            <person name="Konstantinidis K."/>
            <person name="Klappenbach J."/>
            <person name="Hofle M."/>
            <person name="Tiedje J."/>
            <person name="Richardson P."/>
        </authorList>
    </citation>
    <scope>NUCLEOTIDE SEQUENCE [LARGE SCALE GENOMIC DNA]</scope>
    <source>
        <strain evidence="2 3">OS195</strain>
    </source>
</reference>
<dbReference type="KEGG" id="sbn:Sbal195_3031"/>
<dbReference type="Gene3D" id="3.90.550.10">
    <property type="entry name" value="Spore Coat Polysaccharide Biosynthesis Protein SpsA, Chain A"/>
    <property type="match status" value="1"/>
</dbReference>
<dbReference type="GeneID" id="11773105"/>
<sequence length="249" mass="28347">MEYQPLVSIIMPSYNSVRTIAESIESVIAQTYKNWELLITDDVSVDDTKDIIRCYCEKDKRIKLFELDTNSGAGASRNNSIGNSSGDYIAFLDSDDIWLPNKLMLQIEFMEKNNILLSYSAYQKFSALGDGGIVMPPNSVSYSELLTGNVIGCLTAIYNAKVLGKRYMPLIRKRQDMGLWLSILKDVDKAICIPNVLAKYRIDTGMTQNKFNILKWQWAFYREVIGLSFIKSAKCFILYAFKGFIKSRI</sequence>
<evidence type="ECO:0000313" key="2">
    <source>
        <dbReference type="EMBL" id="ABX50196.1"/>
    </source>
</evidence>
<dbReference type="InterPro" id="IPR001173">
    <property type="entry name" value="Glyco_trans_2-like"/>
</dbReference>
<dbReference type="PANTHER" id="PTHR22916:SF3">
    <property type="entry name" value="UDP-GLCNAC:BETAGAL BETA-1,3-N-ACETYLGLUCOSAMINYLTRANSFERASE-LIKE PROTEIN 1"/>
    <property type="match status" value="1"/>
</dbReference>
<organism evidence="2 3">
    <name type="scientific">Shewanella baltica (strain OS195)</name>
    <dbReference type="NCBI Taxonomy" id="399599"/>
    <lineage>
        <taxon>Bacteria</taxon>
        <taxon>Pseudomonadati</taxon>
        <taxon>Pseudomonadota</taxon>
        <taxon>Gammaproteobacteria</taxon>
        <taxon>Alteromonadales</taxon>
        <taxon>Shewanellaceae</taxon>
        <taxon>Shewanella</taxon>
    </lineage>
</organism>
<evidence type="ECO:0000259" key="1">
    <source>
        <dbReference type="Pfam" id="PF00535"/>
    </source>
</evidence>
<dbReference type="SUPFAM" id="SSF53448">
    <property type="entry name" value="Nucleotide-diphospho-sugar transferases"/>
    <property type="match status" value="1"/>
</dbReference>
<evidence type="ECO:0000313" key="3">
    <source>
        <dbReference type="Proteomes" id="UP000000770"/>
    </source>
</evidence>